<dbReference type="EnsemblProtists" id="Phyra73463">
    <property type="protein sequence ID" value="Phyra73463"/>
    <property type="gene ID" value="Phyra73463"/>
</dbReference>
<feature type="chain" id="PRO_5003586223" description="Phospholipid/glycerol acyltransferase domain-containing protein" evidence="5">
    <location>
        <begin position="20"/>
        <end position="384"/>
    </location>
</feature>
<reference evidence="7" key="2">
    <citation type="submission" date="2015-06" db="UniProtKB">
        <authorList>
            <consortium name="EnsemblProtists"/>
        </authorList>
    </citation>
    <scope>IDENTIFICATION</scope>
    <source>
        <strain evidence="7">Pr102</strain>
    </source>
</reference>
<organism evidence="7 8">
    <name type="scientific">Phytophthora ramorum</name>
    <name type="common">Sudden oak death agent</name>
    <dbReference type="NCBI Taxonomy" id="164328"/>
    <lineage>
        <taxon>Eukaryota</taxon>
        <taxon>Sar</taxon>
        <taxon>Stramenopiles</taxon>
        <taxon>Oomycota</taxon>
        <taxon>Peronosporomycetes</taxon>
        <taxon>Peronosporales</taxon>
        <taxon>Peronosporaceae</taxon>
        <taxon>Phytophthora</taxon>
    </lineage>
</organism>
<proteinExistence type="inferred from homology"/>
<dbReference type="AlphaFoldDB" id="H3GD51"/>
<dbReference type="PANTHER" id="PTHR10983:SF16">
    <property type="entry name" value="LYSOCARDIOLIPIN ACYLTRANSFERASE 1"/>
    <property type="match status" value="1"/>
</dbReference>
<evidence type="ECO:0000313" key="7">
    <source>
        <dbReference type="EnsemblProtists" id="Phyra73463"/>
    </source>
</evidence>
<dbReference type="GO" id="GO:0016746">
    <property type="term" value="F:acyltransferase activity"/>
    <property type="evidence" value="ECO:0000318"/>
    <property type="project" value="GO_Central"/>
</dbReference>
<accession>H3GD51</accession>
<dbReference type="InterPro" id="IPR032098">
    <property type="entry name" value="Acyltransf_C"/>
</dbReference>
<evidence type="ECO:0000256" key="2">
    <source>
        <dbReference type="ARBA" id="ARBA00022679"/>
    </source>
</evidence>
<dbReference type="InParanoid" id="H3GD51"/>
<feature type="domain" description="Phospholipid/glycerol acyltransferase" evidence="6">
    <location>
        <begin position="80"/>
        <end position="202"/>
    </location>
</feature>
<keyword evidence="3" id="KW-0012">Acyltransferase</keyword>
<evidence type="ECO:0000256" key="4">
    <source>
        <dbReference type="SAM" id="Phobius"/>
    </source>
</evidence>
<dbReference type="CDD" id="cd07990">
    <property type="entry name" value="LPLAT_LCLAT1-like"/>
    <property type="match status" value="1"/>
</dbReference>
<dbReference type="eggNOG" id="KOG1505">
    <property type="taxonomic scope" value="Eukaryota"/>
</dbReference>
<dbReference type="STRING" id="164328.H3GD51"/>
<evidence type="ECO:0000256" key="5">
    <source>
        <dbReference type="SAM" id="SignalP"/>
    </source>
</evidence>
<sequence>MAVFHLYSALNLLWILCNSACINFLQFCLWCLVRPFNKPLYRRLMGSVAQALWVDVTSTSFPRTKLSVSGELPSDPQRPVIILANHQVDADWWYIWQAARYHKAAGNVKIVLKDQLKYLPIIGWGMRLFQFLFLRRRIDQDEEHIKKYMNGLITDDFPFWLVLFPEGTTIHSEYVTKSQVFAAREDRPKFERVLLPRTTGMQIILDAVAEAKPDIYDFTLAFPSYSGEVPTFDMGYGRKVDTEVPSMKSLLAGQAPQGRVAIHSRKFSYEDAATDLQGFLDARWKEKEERLNYFIKHQQFPADEKAVEIELSSSVGAVFRLWLGITLSCIILPFVMMLFFPLYCFVYSVYDRTTNFWWPYIFNLFLERAAKTHDHFKRHQAKYM</sequence>
<evidence type="ECO:0000256" key="3">
    <source>
        <dbReference type="ARBA" id="ARBA00023315"/>
    </source>
</evidence>
<evidence type="ECO:0000259" key="6">
    <source>
        <dbReference type="SMART" id="SM00563"/>
    </source>
</evidence>
<dbReference type="InterPro" id="IPR002123">
    <property type="entry name" value="Plipid/glycerol_acylTrfase"/>
</dbReference>
<keyword evidence="2" id="KW-0808">Transferase</keyword>
<feature type="transmembrane region" description="Helical" evidence="4">
    <location>
        <begin position="12"/>
        <end position="33"/>
    </location>
</feature>
<comment type="similarity">
    <text evidence="1">Belongs to the 1-acyl-sn-glycerol-3-phosphate acyltransferase family.</text>
</comment>
<dbReference type="SUPFAM" id="SSF69593">
    <property type="entry name" value="Glycerol-3-phosphate (1)-acyltransferase"/>
    <property type="match status" value="1"/>
</dbReference>
<feature type="signal peptide" evidence="5">
    <location>
        <begin position="1"/>
        <end position="19"/>
    </location>
</feature>
<keyword evidence="5" id="KW-0732">Signal</keyword>
<reference evidence="8" key="1">
    <citation type="journal article" date="2006" name="Science">
        <title>Phytophthora genome sequences uncover evolutionary origins and mechanisms of pathogenesis.</title>
        <authorList>
            <person name="Tyler B.M."/>
            <person name="Tripathy S."/>
            <person name="Zhang X."/>
            <person name="Dehal P."/>
            <person name="Jiang R.H."/>
            <person name="Aerts A."/>
            <person name="Arredondo F.D."/>
            <person name="Baxter L."/>
            <person name="Bensasson D."/>
            <person name="Beynon J.L."/>
            <person name="Chapman J."/>
            <person name="Damasceno C.M."/>
            <person name="Dorrance A.E."/>
            <person name="Dou D."/>
            <person name="Dickerman A.W."/>
            <person name="Dubchak I.L."/>
            <person name="Garbelotto M."/>
            <person name="Gijzen M."/>
            <person name="Gordon S.G."/>
            <person name="Govers F."/>
            <person name="Grunwald N.J."/>
            <person name="Huang W."/>
            <person name="Ivors K.L."/>
            <person name="Jones R.W."/>
            <person name="Kamoun S."/>
            <person name="Krampis K."/>
            <person name="Lamour K.H."/>
            <person name="Lee M.K."/>
            <person name="McDonald W.H."/>
            <person name="Medina M."/>
            <person name="Meijer H.J."/>
            <person name="Nordberg E.K."/>
            <person name="Maclean D.J."/>
            <person name="Ospina-Giraldo M.D."/>
            <person name="Morris P.F."/>
            <person name="Phuntumart V."/>
            <person name="Putnam N.H."/>
            <person name="Rash S."/>
            <person name="Rose J.K."/>
            <person name="Sakihama Y."/>
            <person name="Salamov A.A."/>
            <person name="Savidor A."/>
            <person name="Scheuring C.F."/>
            <person name="Smith B.M."/>
            <person name="Sobral B.W."/>
            <person name="Terry A."/>
            <person name="Torto-Alalibo T.A."/>
            <person name="Win J."/>
            <person name="Xu Z."/>
            <person name="Zhang H."/>
            <person name="Grigoriev I.V."/>
            <person name="Rokhsar D.S."/>
            <person name="Boore J.L."/>
        </authorList>
    </citation>
    <scope>NUCLEOTIDE SEQUENCE [LARGE SCALE GENOMIC DNA]</scope>
    <source>
        <strain evidence="8">Pr102</strain>
    </source>
</reference>
<dbReference type="Proteomes" id="UP000005238">
    <property type="component" value="Unassembled WGS sequence"/>
</dbReference>
<dbReference type="Pfam" id="PF16076">
    <property type="entry name" value="Acyltransf_C"/>
    <property type="match status" value="1"/>
</dbReference>
<dbReference type="VEuPathDB" id="FungiDB:KRP22_7270"/>
<keyword evidence="8" id="KW-1185">Reference proteome</keyword>
<evidence type="ECO:0000313" key="8">
    <source>
        <dbReference type="Proteomes" id="UP000005238"/>
    </source>
</evidence>
<keyword evidence="4" id="KW-0812">Transmembrane</keyword>
<dbReference type="SMART" id="SM00563">
    <property type="entry name" value="PlsC"/>
    <property type="match status" value="1"/>
</dbReference>
<dbReference type="EMBL" id="DS566000">
    <property type="status" value="NOT_ANNOTATED_CDS"/>
    <property type="molecule type" value="Genomic_DNA"/>
</dbReference>
<keyword evidence="4" id="KW-1133">Transmembrane helix</keyword>
<feature type="transmembrane region" description="Helical" evidence="4">
    <location>
        <begin position="321"/>
        <end position="350"/>
    </location>
</feature>
<dbReference type="VEuPathDB" id="FungiDB:KRP23_9975"/>
<keyword evidence="4" id="KW-0472">Membrane</keyword>
<dbReference type="OMA" id="FIKHQQF"/>
<dbReference type="GO" id="GO:0012505">
    <property type="term" value="C:endomembrane system"/>
    <property type="evidence" value="ECO:0000318"/>
    <property type="project" value="GO_Central"/>
</dbReference>
<dbReference type="HOGENOM" id="CLU_712529_0_0_1"/>
<evidence type="ECO:0000256" key="1">
    <source>
        <dbReference type="ARBA" id="ARBA00008655"/>
    </source>
</evidence>
<dbReference type="PANTHER" id="PTHR10983">
    <property type="entry name" value="1-ACYLGLYCEROL-3-PHOSPHATE ACYLTRANSFERASE-RELATED"/>
    <property type="match status" value="1"/>
</dbReference>
<protein>
    <recommendedName>
        <fullName evidence="6">Phospholipid/glycerol acyltransferase domain-containing protein</fullName>
    </recommendedName>
</protein>
<name>H3GD51_PHYRM</name>
<dbReference type="Pfam" id="PF01553">
    <property type="entry name" value="Acyltransferase"/>
    <property type="match status" value="1"/>
</dbReference>